<keyword evidence="2" id="KW-1133">Transmembrane helix</keyword>
<feature type="region of interest" description="Disordered" evidence="1">
    <location>
        <begin position="227"/>
        <end position="249"/>
    </location>
</feature>
<dbReference type="AlphaFoldDB" id="A0A7M7GCN4"/>
<evidence type="ECO:0000313" key="4">
    <source>
        <dbReference type="Proteomes" id="UP000002358"/>
    </source>
</evidence>
<dbReference type="OrthoDB" id="10067585at2759"/>
<evidence type="ECO:0000256" key="1">
    <source>
        <dbReference type="SAM" id="MobiDB-lite"/>
    </source>
</evidence>
<dbReference type="PANTHER" id="PTHR36694:SF11">
    <property type="entry name" value="LP21121P-RELATED"/>
    <property type="match status" value="1"/>
</dbReference>
<dbReference type="GeneID" id="100680166"/>
<evidence type="ECO:0000313" key="3">
    <source>
        <dbReference type="EnsemblMetazoa" id="XP_003425085"/>
    </source>
</evidence>
<evidence type="ECO:0000256" key="2">
    <source>
        <dbReference type="SAM" id="Phobius"/>
    </source>
</evidence>
<dbReference type="SMR" id="A0A7M7GCN4"/>
<dbReference type="InterPro" id="IPR031720">
    <property type="entry name" value="DUF4728"/>
</dbReference>
<sequence>MAIMQSCCCWRSVRRGSFACAVYTVLYYSVLAVTIASVLQEESQYLAGNRSLPKSNSVLEPGVSPVTMRFNFALLICSSSGVICCLLLLYGLFRDEKLFLVPWICIVIVCSIVDISHLIYLFFFVSLDFNPITAMVITLDFFLLCLNMYSVLCVISQYQEYAAGRGTASDDCEHRAPAVRYTVQPTTTATSCLSSRRALTNNETRITATATPTQSPTAMPAQLNIERSPGGHNSDRQRKHVQFPDDAPAVITDKTDEALATQLKPDELHDLEQRNGNGSLWTEETKEHRNGRL</sequence>
<feature type="transmembrane region" description="Helical" evidence="2">
    <location>
        <begin position="72"/>
        <end position="93"/>
    </location>
</feature>
<dbReference type="PANTHER" id="PTHR36694">
    <property type="entry name" value="PASIFLORA 1, ISOFORM A-RELATED"/>
    <property type="match status" value="1"/>
</dbReference>
<dbReference type="RefSeq" id="XP_003425085.1">
    <property type="nucleotide sequence ID" value="XM_003425037.4"/>
</dbReference>
<dbReference type="KEGG" id="nvi:100680166"/>
<organism evidence="3 4">
    <name type="scientific">Nasonia vitripennis</name>
    <name type="common">Parasitic wasp</name>
    <dbReference type="NCBI Taxonomy" id="7425"/>
    <lineage>
        <taxon>Eukaryota</taxon>
        <taxon>Metazoa</taxon>
        <taxon>Ecdysozoa</taxon>
        <taxon>Arthropoda</taxon>
        <taxon>Hexapoda</taxon>
        <taxon>Insecta</taxon>
        <taxon>Pterygota</taxon>
        <taxon>Neoptera</taxon>
        <taxon>Endopterygota</taxon>
        <taxon>Hymenoptera</taxon>
        <taxon>Apocrita</taxon>
        <taxon>Proctotrupomorpha</taxon>
        <taxon>Chalcidoidea</taxon>
        <taxon>Pteromalidae</taxon>
        <taxon>Pteromalinae</taxon>
        <taxon>Nasonia</taxon>
    </lineage>
</organism>
<dbReference type="InParanoid" id="A0A7M7GCN4"/>
<feature type="transmembrane region" description="Helical" evidence="2">
    <location>
        <begin position="20"/>
        <end position="39"/>
    </location>
</feature>
<feature type="compositionally biased region" description="Basic and acidic residues" evidence="1">
    <location>
        <begin position="283"/>
        <end position="293"/>
    </location>
</feature>
<reference evidence="3" key="1">
    <citation type="submission" date="2021-01" db="UniProtKB">
        <authorList>
            <consortium name="EnsemblMetazoa"/>
        </authorList>
    </citation>
    <scope>IDENTIFICATION</scope>
</reference>
<feature type="transmembrane region" description="Helical" evidence="2">
    <location>
        <begin position="100"/>
        <end position="126"/>
    </location>
</feature>
<feature type="compositionally biased region" description="Basic and acidic residues" evidence="1">
    <location>
        <begin position="264"/>
        <end position="273"/>
    </location>
</feature>
<dbReference type="EnsemblMetazoa" id="XM_003425037">
    <property type="protein sequence ID" value="XP_003425085"/>
    <property type="gene ID" value="LOC100680166"/>
</dbReference>
<proteinExistence type="predicted"/>
<dbReference type="Pfam" id="PF15860">
    <property type="entry name" value="DUF4728"/>
    <property type="match status" value="1"/>
</dbReference>
<accession>A0A7M7GCN4</accession>
<keyword evidence="2" id="KW-0812">Transmembrane</keyword>
<name>A0A7M7GCN4_NASVI</name>
<dbReference type="Proteomes" id="UP000002358">
    <property type="component" value="Chromosome 1"/>
</dbReference>
<protein>
    <submittedName>
        <fullName evidence="3">Uncharacterized protein</fullName>
    </submittedName>
</protein>
<keyword evidence="4" id="KW-1185">Reference proteome</keyword>
<feature type="transmembrane region" description="Helical" evidence="2">
    <location>
        <begin position="132"/>
        <end position="155"/>
    </location>
</feature>
<keyword evidence="2" id="KW-0472">Membrane</keyword>
<feature type="region of interest" description="Disordered" evidence="1">
    <location>
        <begin position="262"/>
        <end position="293"/>
    </location>
</feature>
<dbReference type="FunCoup" id="A0A7M7GCN4">
    <property type="interactions" value="5"/>
</dbReference>